<dbReference type="Gene3D" id="3.90.550.10">
    <property type="entry name" value="Spore Coat Polysaccharide Biosynthesis Protein SpsA, Chain A"/>
    <property type="match status" value="1"/>
</dbReference>
<gene>
    <name evidence="6" type="ORF">FPZ11_09610</name>
</gene>
<dbReference type="PANTHER" id="PTHR43179:SF12">
    <property type="entry name" value="GALACTOFURANOSYLTRANSFERASE GLFT2"/>
    <property type="match status" value="1"/>
</dbReference>
<dbReference type="GO" id="GO:0016757">
    <property type="term" value="F:glycosyltransferase activity"/>
    <property type="evidence" value="ECO:0007669"/>
    <property type="project" value="UniProtKB-KW"/>
</dbReference>
<evidence type="ECO:0000256" key="4">
    <source>
        <dbReference type="ARBA" id="ARBA00022679"/>
    </source>
</evidence>
<dbReference type="PANTHER" id="PTHR43179">
    <property type="entry name" value="RHAMNOSYLTRANSFERASE WBBL"/>
    <property type="match status" value="1"/>
</dbReference>
<sequence>MCARPPCAGRLVHPGDLAGSHQRRRGILDRARPAGAVAVNDKLFVAASVIVPSYRGERRLPELLERLARQDFEGTWEVVVALDGESDGSRDILDEYRDRLPLRVVASTERRGVCATLNDAYEAAAGAVLIRCDDDLSPAPNMVRRHVEHHATTEAPVGVIGATRDVFADTPYARAYGIPANRRHLAGVYRRRDDMIWMHWAAHNSVTRETWDRAGGFDTRFSYGEDSELGFRIHESGVRIIIDPELEIEHRGPAPDAEHRIPRAFLSGASRKAFAKAHPGVRHEDAVWGSLRAWLWAAGVNAFTFALRSAAGCRRYGRAVDGLPCRNTDLAARSPHRAGCRGCRQGRISCRTGISVQLRLAGEPRHGRTAGGRGRRAVQ</sequence>
<dbReference type="Proteomes" id="UP000320216">
    <property type="component" value="Chromosome"/>
</dbReference>
<organism evidence="6 7">
    <name type="scientific">Humibacter ginsenosidimutans</name>
    <dbReference type="NCBI Taxonomy" id="2599293"/>
    <lineage>
        <taxon>Bacteria</taxon>
        <taxon>Bacillati</taxon>
        <taxon>Actinomycetota</taxon>
        <taxon>Actinomycetes</taxon>
        <taxon>Micrococcales</taxon>
        <taxon>Microbacteriaceae</taxon>
        <taxon>Humibacter</taxon>
    </lineage>
</organism>
<keyword evidence="3" id="KW-0328">Glycosyltransferase</keyword>
<proteinExistence type="inferred from homology"/>
<keyword evidence="7" id="KW-1185">Reference proteome</keyword>
<dbReference type="EMBL" id="CP042305">
    <property type="protein sequence ID" value="QDZ16804.1"/>
    <property type="molecule type" value="Genomic_DNA"/>
</dbReference>
<evidence type="ECO:0000259" key="5">
    <source>
        <dbReference type="Pfam" id="PF00535"/>
    </source>
</evidence>
<dbReference type="SUPFAM" id="SSF53448">
    <property type="entry name" value="Nucleotide-diphospho-sugar transferases"/>
    <property type="match status" value="1"/>
</dbReference>
<dbReference type="AlphaFoldDB" id="A0A5B8M9L9"/>
<dbReference type="Pfam" id="PF00535">
    <property type="entry name" value="Glycos_transf_2"/>
    <property type="match status" value="1"/>
</dbReference>
<evidence type="ECO:0000256" key="3">
    <source>
        <dbReference type="ARBA" id="ARBA00022676"/>
    </source>
</evidence>
<dbReference type="OrthoDB" id="4120491at2"/>
<comment type="pathway">
    <text evidence="1">Cell wall biogenesis; cell wall polysaccharide biosynthesis.</text>
</comment>
<evidence type="ECO:0000313" key="7">
    <source>
        <dbReference type="Proteomes" id="UP000320216"/>
    </source>
</evidence>
<dbReference type="InterPro" id="IPR029044">
    <property type="entry name" value="Nucleotide-diphossugar_trans"/>
</dbReference>
<dbReference type="InterPro" id="IPR001173">
    <property type="entry name" value="Glyco_trans_2-like"/>
</dbReference>
<keyword evidence="4 6" id="KW-0808">Transferase</keyword>
<comment type="similarity">
    <text evidence="2">Belongs to the glycosyltransferase 2 family.</text>
</comment>
<accession>A0A5B8M9L9</accession>
<protein>
    <submittedName>
        <fullName evidence="6">Glycosyltransferase</fullName>
    </submittedName>
</protein>
<name>A0A5B8M9L9_9MICO</name>
<reference evidence="6 7" key="1">
    <citation type="submission" date="2019-07" db="EMBL/GenBank/DDBJ databases">
        <title>Full genome sequence of Humibacter sp. WJ7-1.</title>
        <authorList>
            <person name="Im W.-T."/>
        </authorList>
    </citation>
    <scope>NUCLEOTIDE SEQUENCE [LARGE SCALE GENOMIC DNA]</scope>
    <source>
        <strain evidence="6 7">WJ7-1</strain>
    </source>
</reference>
<evidence type="ECO:0000256" key="2">
    <source>
        <dbReference type="ARBA" id="ARBA00006739"/>
    </source>
</evidence>
<feature type="domain" description="Glycosyltransferase 2-like" evidence="5">
    <location>
        <begin position="48"/>
        <end position="176"/>
    </location>
</feature>
<dbReference type="KEGG" id="huw:FPZ11_09610"/>
<evidence type="ECO:0000256" key="1">
    <source>
        <dbReference type="ARBA" id="ARBA00004776"/>
    </source>
</evidence>
<evidence type="ECO:0000313" key="6">
    <source>
        <dbReference type="EMBL" id="QDZ16804.1"/>
    </source>
</evidence>